<dbReference type="Gene3D" id="1.20.1070.10">
    <property type="entry name" value="Rhodopsin 7-helix transmembrane proteins"/>
    <property type="match status" value="1"/>
</dbReference>
<comment type="subcellular location">
    <subcellularLocation>
        <location evidence="1">Cell membrane</location>
        <topology evidence="1">Multi-pass membrane protein</topology>
    </subcellularLocation>
</comment>
<gene>
    <name evidence="12" type="ORF">G5714_019978</name>
</gene>
<dbReference type="PANTHER" id="PTHR24249">
    <property type="entry name" value="HISTAMINE RECEPTOR-RELATED G-PROTEIN COUPLED RECEPTOR"/>
    <property type="match status" value="1"/>
</dbReference>
<evidence type="ECO:0000259" key="11">
    <source>
        <dbReference type="PROSITE" id="PS50262"/>
    </source>
</evidence>
<feature type="compositionally biased region" description="Basic and acidic residues" evidence="9">
    <location>
        <begin position="104"/>
        <end position="116"/>
    </location>
</feature>
<dbReference type="PRINTS" id="PR00237">
    <property type="entry name" value="GPCRRHODOPSN"/>
</dbReference>
<dbReference type="GO" id="GO:0005886">
    <property type="term" value="C:plasma membrane"/>
    <property type="evidence" value="ECO:0007669"/>
    <property type="project" value="UniProtKB-SubCell"/>
</dbReference>
<organism evidence="12 13">
    <name type="scientific">Onychostoma macrolepis</name>
    <dbReference type="NCBI Taxonomy" id="369639"/>
    <lineage>
        <taxon>Eukaryota</taxon>
        <taxon>Metazoa</taxon>
        <taxon>Chordata</taxon>
        <taxon>Craniata</taxon>
        <taxon>Vertebrata</taxon>
        <taxon>Euteleostomi</taxon>
        <taxon>Actinopterygii</taxon>
        <taxon>Neopterygii</taxon>
        <taxon>Teleostei</taxon>
        <taxon>Ostariophysi</taxon>
        <taxon>Cypriniformes</taxon>
        <taxon>Cyprinidae</taxon>
        <taxon>Acrossocheilinae</taxon>
        <taxon>Onychostoma</taxon>
    </lineage>
</organism>
<evidence type="ECO:0000256" key="3">
    <source>
        <dbReference type="ARBA" id="ARBA00022692"/>
    </source>
</evidence>
<dbReference type="GO" id="GO:0001594">
    <property type="term" value="F:trace-amine receptor activity"/>
    <property type="evidence" value="ECO:0007669"/>
    <property type="project" value="TreeGrafter"/>
</dbReference>
<keyword evidence="6 10" id="KW-0472">Membrane</keyword>
<keyword evidence="8" id="KW-0807">Transducer</keyword>
<evidence type="ECO:0000256" key="10">
    <source>
        <dbReference type="SAM" id="Phobius"/>
    </source>
</evidence>
<feature type="domain" description="G-protein coupled receptors family 1 profile" evidence="11">
    <location>
        <begin position="22"/>
        <end position="60"/>
    </location>
</feature>
<protein>
    <recommendedName>
        <fullName evidence="11">G-protein coupled receptors family 1 profile domain-containing protein</fullName>
    </recommendedName>
</protein>
<keyword evidence="3 10" id="KW-0812">Transmembrane</keyword>
<dbReference type="Pfam" id="PF00001">
    <property type="entry name" value="7tm_1"/>
    <property type="match status" value="1"/>
</dbReference>
<evidence type="ECO:0000256" key="7">
    <source>
        <dbReference type="ARBA" id="ARBA00023170"/>
    </source>
</evidence>
<dbReference type="EMBL" id="JAAMOB010000020">
    <property type="protein sequence ID" value="KAF4099852.1"/>
    <property type="molecule type" value="Genomic_DNA"/>
</dbReference>
<proteinExistence type="predicted"/>
<feature type="transmembrane region" description="Helical" evidence="10">
    <location>
        <begin position="39"/>
        <end position="59"/>
    </location>
</feature>
<evidence type="ECO:0000256" key="1">
    <source>
        <dbReference type="ARBA" id="ARBA00004651"/>
    </source>
</evidence>
<evidence type="ECO:0000313" key="13">
    <source>
        <dbReference type="Proteomes" id="UP000579812"/>
    </source>
</evidence>
<dbReference type="AlphaFoldDB" id="A0A7J6C1T6"/>
<dbReference type="Proteomes" id="UP000579812">
    <property type="component" value="Unassembled WGS sequence"/>
</dbReference>
<keyword evidence="4 10" id="KW-1133">Transmembrane helix</keyword>
<name>A0A7J6C1T6_9TELE</name>
<dbReference type="SUPFAM" id="SSF81321">
    <property type="entry name" value="Family A G protein-coupled receptor-like"/>
    <property type="match status" value="1"/>
</dbReference>
<dbReference type="PROSITE" id="PS50262">
    <property type="entry name" value="G_PROTEIN_RECEP_F1_2"/>
    <property type="match status" value="1"/>
</dbReference>
<evidence type="ECO:0000256" key="6">
    <source>
        <dbReference type="ARBA" id="ARBA00023136"/>
    </source>
</evidence>
<evidence type="ECO:0000313" key="12">
    <source>
        <dbReference type="EMBL" id="KAF4099852.1"/>
    </source>
</evidence>
<evidence type="ECO:0000256" key="5">
    <source>
        <dbReference type="ARBA" id="ARBA00023040"/>
    </source>
</evidence>
<dbReference type="InterPro" id="IPR000276">
    <property type="entry name" value="GPCR_Rhodpsn"/>
</dbReference>
<evidence type="ECO:0000256" key="4">
    <source>
        <dbReference type="ARBA" id="ARBA00022989"/>
    </source>
</evidence>
<keyword evidence="7" id="KW-0675">Receptor</keyword>
<dbReference type="InterPro" id="IPR017452">
    <property type="entry name" value="GPCR_Rhodpsn_7TM"/>
</dbReference>
<comment type="caution">
    <text evidence="12">The sequence shown here is derived from an EMBL/GenBank/DDBJ whole genome shotgun (WGS) entry which is preliminary data.</text>
</comment>
<evidence type="ECO:0000256" key="9">
    <source>
        <dbReference type="SAM" id="MobiDB-lite"/>
    </source>
</evidence>
<evidence type="ECO:0000256" key="8">
    <source>
        <dbReference type="ARBA" id="ARBA00023224"/>
    </source>
</evidence>
<keyword evidence="2" id="KW-1003">Cell membrane</keyword>
<feature type="region of interest" description="Disordered" evidence="9">
    <location>
        <begin position="94"/>
        <end position="125"/>
    </location>
</feature>
<dbReference type="PANTHER" id="PTHR24249:SF415">
    <property type="entry name" value="TRACE AMINE-ASSOCIATED RECEPTOR 1"/>
    <property type="match status" value="1"/>
</dbReference>
<reference evidence="12 13" key="1">
    <citation type="submission" date="2020-04" db="EMBL/GenBank/DDBJ databases">
        <title>Chromosome-level genome assembly of a cyprinid fish Onychostoma macrolepis by integration of Nanopore Sequencing, Bionano and Hi-C technology.</title>
        <authorList>
            <person name="Wang D."/>
        </authorList>
    </citation>
    <scope>NUCLEOTIDE SEQUENCE [LARGE SCALE GENOMIC DNA]</scope>
    <source>
        <strain evidence="12">SWU-2019</strain>
        <tissue evidence="12">Muscle</tissue>
    </source>
</reference>
<keyword evidence="13" id="KW-1185">Reference proteome</keyword>
<feature type="transmembrane region" description="Helical" evidence="10">
    <location>
        <begin position="12"/>
        <end position="33"/>
    </location>
</feature>
<keyword evidence="5" id="KW-0297">G-protein coupled receptor</keyword>
<evidence type="ECO:0000256" key="2">
    <source>
        <dbReference type="ARBA" id="ARBA00022475"/>
    </source>
</evidence>
<sequence>MPPSMLRSIEMYCVSAVVTVIGNLLVIITVVHFKQLHTPTNYLILSLAVADLLVGGVVMPPSMLRSIETCCFEDEPLIQWCSLHDTQITESAYEPYWPSAPADQRTEGGDLPREPMKPPTGAPPSPDEWVLLAWQIKRVLDVRQGGSRDIRREIKTHGIEWMSLTCGRQVQEPTGRPASTFDTRSRLRCQTDSLADG</sequence>
<accession>A0A7J6C1T6</accession>
<dbReference type="InterPro" id="IPR050569">
    <property type="entry name" value="TAAR"/>
</dbReference>